<dbReference type="Gene3D" id="3.30.530.20">
    <property type="match status" value="1"/>
</dbReference>
<name>A0A1W7CSI9_9ACTN</name>
<dbReference type="KEGG" id="smao:CAG99_02105"/>
<organism evidence="1 2">
    <name type="scientific">Streptomyces marincola</name>
    <dbReference type="NCBI Taxonomy" id="2878388"/>
    <lineage>
        <taxon>Bacteria</taxon>
        <taxon>Bacillati</taxon>
        <taxon>Actinomycetota</taxon>
        <taxon>Actinomycetes</taxon>
        <taxon>Kitasatosporales</taxon>
        <taxon>Streptomycetaceae</taxon>
        <taxon>Streptomyces</taxon>
    </lineage>
</organism>
<sequence>MAVRPVLIERPPPAVWAVLADGDRYADWVVGTAGSRPLTGTWPQVGSALQYAVRIGPKVLHGRTVVRACEPVRLLELEAQSRLVGTARIGIELRPWGEEHTLVTIDEHPLTGPGGRLHNALADALLHLRNRRMVQRLAHVVESDAEAAPSDG</sequence>
<accession>A0A1W7CSI9</accession>
<dbReference type="InterPro" id="IPR019587">
    <property type="entry name" value="Polyketide_cyclase/dehydratase"/>
</dbReference>
<dbReference type="OrthoDB" id="4483486at2"/>
<keyword evidence="2" id="KW-1185">Reference proteome</keyword>
<proteinExistence type="predicted"/>
<dbReference type="CDD" id="cd07812">
    <property type="entry name" value="SRPBCC"/>
    <property type="match status" value="1"/>
</dbReference>
<gene>
    <name evidence="1" type="ORF">CAG99_02105</name>
</gene>
<protein>
    <submittedName>
        <fullName evidence="1">Polyketide cyclase</fullName>
    </submittedName>
</protein>
<evidence type="ECO:0000313" key="1">
    <source>
        <dbReference type="EMBL" id="ARQ67783.1"/>
    </source>
</evidence>
<dbReference type="SUPFAM" id="SSF55961">
    <property type="entry name" value="Bet v1-like"/>
    <property type="match status" value="1"/>
</dbReference>
<dbReference type="EMBL" id="CP021121">
    <property type="protein sequence ID" value="ARQ67783.1"/>
    <property type="molecule type" value="Genomic_DNA"/>
</dbReference>
<dbReference type="Pfam" id="PF10604">
    <property type="entry name" value="Polyketide_cyc2"/>
    <property type="match status" value="1"/>
</dbReference>
<dbReference type="AlphaFoldDB" id="A0A1W7CSI9"/>
<dbReference type="Proteomes" id="UP000194218">
    <property type="component" value="Chromosome"/>
</dbReference>
<dbReference type="InterPro" id="IPR023393">
    <property type="entry name" value="START-like_dom_sf"/>
</dbReference>
<evidence type="ECO:0000313" key="2">
    <source>
        <dbReference type="Proteomes" id="UP000194218"/>
    </source>
</evidence>
<dbReference type="RefSeq" id="WP_086157306.1">
    <property type="nucleotide sequence ID" value="NZ_CP021121.1"/>
</dbReference>
<reference evidence="1 2" key="1">
    <citation type="submission" date="2017-05" db="EMBL/GenBank/DDBJ databases">
        <title>Complete genome sequence of Streptomyces sp. SCSIO 03032 revealed the diverse biosynthetic pathways for its bioactive secondary metabolites.</title>
        <authorList>
            <person name="Ma L."/>
            <person name="Zhu Y."/>
            <person name="Zhang W."/>
            <person name="Zhang G."/>
            <person name="Tian X."/>
            <person name="Zhang S."/>
            <person name="Zhang C."/>
        </authorList>
    </citation>
    <scope>NUCLEOTIDE SEQUENCE [LARGE SCALE GENOMIC DNA]</scope>
    <source>
        <strain evidence="1 2">SCSIO 03032</strain>
    </source>
</reference>